<dbReference type="PANTHER" id="PTHR47331">
    <property type="entry name" value="PHD-TYPE DOMAIN-CONTAINING PROTEIN"/>
    <property type="match status" value="1"/>
</dbReference>
<reference evidence="1" key="1">
    <citation type="submission" date="2020-08" db="EMBL/GenBank/DDBJ databases">
        <title>Spodoptera exigua strain:BAW_Kor-Di-RS1 Genome sequencing and assembly.</title>
        <authorList>
            <person name="Kim J."/>
            <person name="Nam H.Y."/>
            <person name="Kwon M."/>
            <person name="Choi J.H."/>
            <person name="Cho S.R."/>
            <person name="Kim G.-H."/>
        </authorList>
    </citation>
    <scope>NUCLEOTIDE SEQUENCE</scope>
    <source>
        <strain evidence="1">BAW_Kor-Di-RS1</strain>
        <tissue evidence="1">Whole-body</tissue>
    </source>
</reference>
<evidence type="ECO:0008006" key="3">
    <source>
        <dbReference type="Google" id="ProtNLM"/>
    </source>
</evidence>
<organism evidence="1 2">
    <name type="scientific">Spodoptera exigua</name>
    <name type="common">Beet armyworm</name>
    <name type="synonym">Noctua fulgens</name>
    <dbReference type="NCBI Taxonomy" id="7107"/>
    <lineage>
        <taxon>Eukaryota</taxon>
        <taxon>Metazoa</taxon>
        <taxon>Ecdysozoa</taxon>
        <taxon>Arthropoda</taxon>
        <taxon>Hexapoda</taxon>
        <taxon>Insecta</taxon>
        <taxon>Pterygota</taxon>
        <taxon>Neoptera</taxon>
        <taxon>Endopterygota</taxon>
        <taxon>Lepidoptera</taxon>
        <taxon>Glossata</taxon>
        <taxon>Ditrysia</taxon>
        <taxon>Noctuoidea</taxon>
        <taxon>Noctuidae</taxon>
        <taxon>Amphipyrinae</taxon>
        <taxon>Spodoptera</taxon>
    </lineage>
</organism>
<evidence type="ECO:0000313" key="1">
    <source>
        <dbReference type="EMBL" id="KAF9417968.1"/>
    </source>
</evidence>
<proteinExistence type="predicted"/>
<keyword evidence="2" id="KW-1185">Reference proteome</keyword>
<accession>A0A835GLX7</accession>
<protein>
    <recommendedName>
        <fullName evidence="3">Peptidase aspartic putative domain-containing protein</fullName>
    </recommendedName>
</protein>
<comment type="caution">
    <text evidence="1">The sequence shown here is derived from an EMBL/GenBank/DDBJ whole genome shotgun (WGS) entry which is preliminary data.</text>
</comment>
<dbReference type="AlphaFoldDB" id="A0A835GLX7"/>
<dbReference type="PANTHER" id="PTHR47331:SF5">
    <property type="entry name" value="RIBONUCLEASE H"/>
    <property type="match status" value="1"/>
</dbReference>
<dbReference type="EMBL" id="JACKWZ010000063">
    <property type="protein sequence ID" value="KAF9417968.1"/>
    <property type="molecule type" value="Genomic_DNA"/>
</dbReference>
<name>A0A835GLX7_SPOEX</name>
<evidence type="ECO:0000313" key="2">
    <source>
        <dbReference type="Proteomes" id="UP000648187"/>
    </source>
</evidence>
<dbReference type="Proteomes" id="UP000648187">
    <property type="component" value="Unassembled WGS sequence"/>
</dbReference>
<gene>
    <name evidence="1" type="ORF">HW555_005113</name>
</gene>
<sequence length="549" mass="63031">MKAERNFKKTPKDRIKRQYLETRLELLEQLFQDFKDGHKEVVAKTKNKKEAYFTEGKYEIFEELYVQYKSSLREALQQFLPPAIELPNSAISNSKIQTESANAIRSLLDTTSTCMKSLENLGIRTDSSFANAFVVHLVVTKLDTESVKQWEQQISMMSDELPTWTQLRDYLEYRFRTLEMLDTNGNRAAQQVKPAAKSKSFHVSVEKEKENKTKAKEECPMCHESHYLNQCKRFNLMTPKERQDYVQTSKLCFNCLAPTHAVAKCRQSFSCKKCGRRHHTMLHFLRENQEPASRSEQAATVPPRELQPNSVLLATAKVKVFRYNGFKLLIRALIDQGSQASFVSESTVQLLGLVRKPVSGWVSGLGDGRMRIKHTVSLRLESRHNPACYVLVNAYVLHSLTSLLPSTNMSTSNWVDIDDLPLADPTYATPEVYSEILLDGVIKHPDCNLIAQNTLFGWILSGRMSKGCQTLAKDNVISMHVQIKEDDLLKRFWEMEDEPYLIKKEMTESEKVCENLFDLTTVRDNEGRFIRIYDKSTPVTSHNSSAKDR</sequence>